<evidence type="ECO:0000313" key="2">
    <source>
        <dbReference type="EMBL" id="HHP04604.1"/>
    </source>
</evidence>
<dbReference type="Pfam" id="PF13020">
    <property type="entry name" value="NOV_C"/>
    <property type="match status" value="1"/>
</dbReference>
<organism evidence="2">
    <name type="scientific">Thermofilum pendens</name>
    <dbReference type="NCBI Taxonomy" id="2269"/>
    <lineage>
        <taxon>Archaea</taxon>
        <taxon>Thermoproteota</taxon>
        <taxon>Thermoprotei</taxon>
        <taxon>Thermofilales</taxon>
        <taxon>Thermofilaceae</taxon>
        <taxon>Thermofilum</taxon>
    </lineage>
</organism>
<feature type="domain" description="Protein NO VEIN C-terminal" evidence="1">
    <location>
        <begin position="114"/>
        <end position="201"/>
    </location>
</feature>
<reference evidence="2" key="1">
    <citation type="journal article" date="2020" name="mSystems">
        <title>Genome- and Community-Level Interaction Insights into Carbon Utilization and Element Cycling Functions of Hydrothermarchaeota in Hydrothermal Sediment.</title>
        <authorList>
            <person name="Zhou Z."/>
            <person name="Liu Y."/>
            <person name="Xu W."/>
            <person name="Pan J."/>
            <person name="Luo Z.H."/>
            <person name="Li M."/>
        </authorList>
    </citation>
    <scope>NUCLEOTIDE SEQUENCE [LARGE SCALE GENOMIC DNA]</scope>
    <source>
        <strain evidence="2">SpSt-1125</strain>
    </source>
</reference>
<dbReference type="InterPro" id="IPR024975">
    <property type="entry name" value="NOV_C"/>
</dbReference>
<gene>
    <name evidence="2" type="ORF">ENM88_02470</name>
</gene>
<name>A0A7J3X631_THEPE</name>
<dbReference type="AlphaFoldDB" id="A0A7J3X631"/>
<accession>A0A7J3X631</accession>
<proteinExistence type="predicted"/>
<evidence type="ECO:0000259" key="1">
    <source>
        <dbReference type="Pfam" id="PF13020"/>
    </source>
</evidence>
<protein>
    <submittedName>
        <fullName evidence="2">DUF3883 domain-containing protein</fullName>
    </submittedName>
</protein>
<sequence length="229" mass="25425">MDSSGRVLRGAELVSALSEALSNVVFEAQEFSAGYGDDCVKLRSFASELVRDLTADFERYREGLSHLKLARGGGGSLLSQLEVREPRLLGVIRFTSEVSRGLEGELSVEEKRRIEAEAMRMALEYERSQGREPVDVSSGEHFDILSRDPRTGEVRYIEVKGLAGPSLLAELSEAEYRVALEKRDRYWLYIVCNIAKGEPQLVAVQDPLSKMSVSPVGAVKYLLKPKVQS</sequence>
<comment type="caution">
    <text evidence="2">The sequence shown here is derived from an EMBL/GenBank/DDBJ whole genome shotgun (WGS) entry which is preliminary data.</text>
</comment>
<dbReference type="EMBL" id="DRZM01000087">
    <property type="protein sequence ID" value="HHP04604.1"/>
    <property type="molecule type" value="Genomic_DNA"/>
</dbReference>